<evidence type="ECO:0000313" key="2">
    <source>
        <dbReference type="Proteomes" id="UP001153678"/>
    </source>
</evidence>
<dbReference type="AlphaFoldDB" id="A0A9W4XA38"/>
<evidence type="ECO:0000313" key="1">
    <source>
        <dbReference type="EMBL" id="CAI2197090.1"/>
    </source>
</evidence>
<feature type="non-terminal residue" evidence="1">
    <location>
        <position position="67"/>
    </location>
</feature>
<accession>A0A9W4XA38</accession>
<name>A0A9W4XA38_9GLOM</name>
<feature type="non-terminal residue" evidence="1">
    <location>
        <position position="1"/>
    </location>
</feature>
<protein>
    <submittedName>
        <fullName evidence="1">11379_t:CDS:1</fullName>
    </submittedName>
</protein>
<gene>
    <name evidence="1" type="ORF">FWILDA_LOCUS17902</name>
</gene>
<dbReference type="EMBL" id="CAMKVN010015577">
    <property type="protein sequence ID" value="CAI2197090.1"/>
    <property type="molecule type" value="Genomic_DNA"/>
</dbReference>
<sequence>VIVDNKESPKCLGYCYESGKFSSNVETSATEAISSLYMQNFYNKTRKSDAIAIGYNDKNIIEELQEN</sequence>
<keyword evidence="2" id="KW-1185">Reference proteome</keyword>
<dbReference type="Proteomes" id="UP001153678">
    <property type="component" value="Unassembled WGS sequence"/>
</dbReference>
<reference evidence="1" key="1">
    <citation type="submission" date="2022-08" db="EMBL/GenBank/DDBJ databases">
        <authorList>
            <person name="Kallberg Y."/>
            <person name="Tangrot J."/>
            <person name="Rosling A."/>
        </authorList>
    </citation>
    <scope>NUCLEOTIDE SEQUENCE</scope>
    <source>
        <strain evidence="1">Wild A</strain>
    </source>
</reference>
<dbReference type="OrthoDB" id="2407305at2759"/>
<comment type="caution">
    <text evidence="1">The sequence shown here is derived from an EMBL/GenBank/DDBJ whole genome shotgun (WGS) entry which is preliminary data.</text>
</comment>
<organism evidence="1 2">
    <name type="scientific">Funneliformis geosporum</name>
    <dbReference type="NCBI Taxonomy" id="1117311"/>
    <lineage>
        <taxon>Eukaryota</taxon>
        <taxon>Fungi</taxon>
        <taxon>Fungi incertae sedis</taxon>
        <taxon>Mucoromycota</taxon>
        <taxon>Glomeromycotina</taxon>
        <taxon>Glomeromycetes</taxon>
        <taxon>Glomerales</taxon>
        <taxon>Glomeraceae</taxon>
        <taxon>Funneliformis</taxon>
    </lineage>
</organism>
<proteinExistence type="predicted"/>